<keyword evidence="2" id="KW-1133">Transmembrane helix</keyword>
<evidence type="ECO:0000313" key="4">
    <source>
        <dbReference type="Proteomes" id="UP000283530"/>
    </source>
</evidence>
<dbReference type="Pfam" id="PF03140">
    <property type="entry name" value="DUF247"/>
    <property type="match status" value="1"/>
</dbReference>
<dbReference type="STRING" id="337451.A0A3S3QMT5"/>
<proteinExistence type="predicted"/>
<dbReference type="OrthoDB" id="1846188at2759"/>
<organism evidence="3 4">
    <name type="scientific">Cinnamomum micranthum f. kanehirae</name>
    <dbReference type="NCBI Taxonomy" id="337451"/>
    <lineage>
        <taxon>Eukaryota</taxon>
        <taxon>Viridiplantae</taxon>
        <taxon>Streptophyta</taxon>
        <taxon>Embryophyta</taxon>
        <taxon>Tracheophyta</taxon>
        <taxon>Spermatophyta</taxon>
        <taxon>Magnoliopsida</taxon>
        <taxon>Magnoliidae</taxon>
        <taxon>Laurales</taxon>
        <taxon>Lauraceae</taxon>
        <taxon>Cinnamomum</taxon>
    </lineage>
</organism>
<keyword evidence="2" id="KW-0812">Transmembrane</keyword>
<dbReference type="EMBL" id="QPKB01000006">
    <property type="protein sequence ID" value="RWR86877.1"/>
    <property type="molecule type" value="Genomic_DNA"/>
</dbReference>
<feature type="region of interest" description="Disordered" evidence="1">
    <location>
        <begin position="308"/>
        <end position="328"/>
    </location>
</feature>
<keyword evidence="4" id="KW-1185">Reference proteome</keyword>
<accession>A0A3S3QMT5</accession>
<dbReference type="PANTHER" id="PTHR31170:SF18">
    <property type="entry name" value="(WILD MALAYSIAN BANANA) HYPOTHETICAL PROTEIN"/>
    <property type="match status" value="1"/>
</dbReference>
<reference evidence="3 4" key="1">
    <citation type="journal article" date="2019" name="Nat. Plants">
        <title>Stout camphor tree genome fills gaps in understanding of flowering plant genome evolution.</title>
        <authorList>
            <person name="Chaw S.M."/>
            <person name="Liu Y.C."/>
            <person name="Wu Y.W."/>
            <person name="Wang H.Y."/>
            <person name="Lin C.I."/>
            <person name="Wu C.S."/>
            <person name="Ke H.M."/>
            <person name="Chang L.Y."/>
            <person name="Hsu C.Y."/>
            <person name="Yang H.T."/>
            <person name="Sudianto E."/>
            <person name="Hsu M.H."/>
            <person name="Wu K.P."/>
            <person name="Wang L.N."/>
            <person name="Leebens-Mack J.H."/>
            <person name="Tsai I.J."/>
        </authorList>
    </citation>
    <scope>NUCLEOTIDE SEQUENCE [LARGE SCALE GENOMIC DNA]</scope>
    <source>
        <strain evidence="4">cv. Chaw 1501</strain>
        <tissue evidence="3">Young leaves</tissue>
    </source>
</reference>
<evidence type="ECO:0000256" key="1">
    <source>
        <dbReference type="SAM" id="MobiDB-lite"/>
    </source>
</evidence>
<dbReference type="AlphaFoldDB" id="A0A3S3QMT5"/>
<protein>
    <submittedName>
        <fullName evidence="3">UPF0481-like protein</fullName>
    </submittedName>
</protein>
<dbReference type="InterPro" id="IPR004158">
    <property type="entry name" value="DUF247_pln"/>
</dbReference>
<dbReference type="PANTHER" id="PTHR31170">
    <property type="entry name" value="BNAC04G53230D PROTEIN"/>
    <property type="match status" value="1"/>
</dbReference>
<comment type="caution">
    <text evidence="3">The sequence shown here is derived from an EMBL/GenBank/DDBJ whole genome shotgun (WGS) entry which is preliminary data.</text>
</comment>
<feature type="compositionally biased region" description="Polar residues" evidence="1">
    <location>
        <begin position="316"/>
        <end position="328"/>
    </location>
</feature>
<sequence length="523" mass="59944">MGNIRVGFTVGIKYCTPIYSLQRSVLCLGVEKLQTPIDHLFLFAEKERGFHSSTMEEEISEMERGCLPRQLNDQDKTKIIKELAIKLTEGEEVVRRWNKNSIYKVPAPMVAVYPEAFTPKMVSMGPYHHGKDQLMPMEVHKHRAARCFIKKSKKTIVDYIEGLWEVRDNLMHSYSQLNESWMQVDNVGRFLELMFIDGCFLLEILHVHSGKFEGYEDRDPIFSHQGTISFPHIAFDLMMLENQVPFTAIETILTVQNGKKSREQICKEINNLVSFFILGEPLKEPDERPGLHMLDIIRNLFVEEEVGKHSGEAKEGTSSGEQKTPTTAKPWSVTELCRAGVKFKAADDKVISLSSIEMENNVLTIPVIHLSLKSEVIGCNVIAFELMHHEKGTAACSYFTFMNGLMTTVADVKRLRSKKIIQSTQLSDSNIFGTFKRLAKSNMAIDKTSNLYHIQHELDEFYKKRMTGWRGLLWEWITFLKNTYLKNPWTIISVVAATILLALTVAQTYYAVQSYWDGKHKNK</sequence>
<gene>
    <name evidence="3" type="ORF">CKAN_01579900</name>
</gene>
<evidence type="ECO:0000313" key="3">
    <source>
        <dbReference type="EMBL" id="RWR86877.1"/>
    </source>
</evidence>
<dbReference type="Proteomes" id="UP000283530">
    <property type="component" value="Unassembled WGS sequence"/>
</dbReference>
<keyword evidence="2" id="KW-0472">Membrane</keyword>
<evidence type="ECO:0000256" key="2">
    <source>
        <dbReference type="SAM" id="Phobius"/>
    </source>
</evidence>
<name>A0A3S3QMT5_9MAGN</name>
<feature type="transmembrane region" description="Helical" evidence="2">
    <location>
        <begin position="489"/>
        <end position="512"/>
    </location>
</feature>